<dbReference type="Pfam" id="PF00385">
    <property type="entry name" value="Chromo"/>
    <property type="match status" value="1"/>
</dbReference>
<name>A0A7S1NR54_9EUGL</name>
<dbReference type="CDD" id="cd00024">
    <property type="entry name" value="CD_CSD"/>
    <property type="match status" value="1"/>
</dbReference>
<dbReference type="SMART" id="SM00298">
    <property type="entry name" value="CHROMO"/>
    <property type="match status" value="1"/>
</dbReference>
<dbReference type="InterPro" id="IPR000953">
    <property type="entry name" value="Chromo/chromo_shadow_dom"/>
</dbReference>
<organism evidence="2">
    <name type="scientific">Eutreptiella gymnastica</name>
    <dbReference type="NCBI Taxonomy" id="73025"/>
    <lineage>
        <taxon>Eukaryota</taxon>
        <taxon>Discoba</taxon>
        <taxon>Euglenozoa</taxon>
        <taxon>Euglenida</taxon>
        <taxon>Spirocuta</taxon>
        <taxon>Euglenophyceae</taxon>
        <taxon>Eutreptiales</taxon>
        <taxon>Eutreptiaceae</taxon>
        <taxon>Eutreptiella</taxon>
    </lineage>
</organism>
<evidence type="ECO:0000313" key="2">
    <source>
        <dbReference type="EMBL" id="CAD9037127.1"/>
    </source>
</evidence>
<dbReference type="InterPro" id="IPR016197">
    <property type="entry name" value="Chromo-like_dom_sf"/>
</dbReference>
<sequence length="215" mass="24735">MPFPMPSVHHEMEVFLQQMAKFESVAHEFLKLEHEKQARAFNARRAPVVSAYKPKDRVLVQRPKDHLQGANKLHTLWEGPCEVNKVLGPHSVLVQTGPSKQSELHIDQLKMFLPDVLGRPTPLFYKARRRAPGESVLEDEDTWEVDKILEHKVESDGKTLFKVRWKGFGPSHDSWEPPSSFFPGLCVPFVHYTRAKSLVFDMDHFVSPEAHLPQE</sequence>
<feature type="domain" description="Chromo" evidence="1">
    <location>
        <begin position="143"/>
        <end position="180"/>
    </location>
</feature>
<protein>
    <recommendedName>
        <fullName evidence="1">Chromo domain-containing protein</fullName>
    </recommendedName>
</protein>
<dbReference type="Gene3D" id="2.40.50.40">
    <property type="match status" value="1"/>
</dbReference>
<dbReference type="EMBL" id="HBGA01130304">
    <property type="protein sequence ID" value="CAD9037127.1"/>
    <property type="molecule type" value="Transcribed_RNA"/>
</dbReference>
<proteinExistence type="predicted"/>
<accession>A0A7S1NR54</accession>
<reference evidence="2" key="1">
    <citation type="submission" date="2021-01" db="EMBL/GenBank/DDBJ databases">
        <authorList>
            <person name="Corre E."/>
            <person name="Pelletier E."/>
            <person name="Niang G."/>
            <person name="Scheremetjew M."/>
            <person name="Finn R."/>
            <person name="Kale V."/>
            <person name="Holt S."/>
            <person name="Cochrane G."/>
            <person name="Meng A."/>
            <person name="Brown T."/>
            <person name="Cohen L."/>
        </authorList>
    </citation>
    <scope>NUCLEOTIDE SEQUENCE</scope>
    <source>
        <strain evidence="2">NIES-381</strain>
    </source>
</reference>
<dbReference type="AlphaFoldDB" id="A0A7S1NR54"/>
<evidence type="ECO:0000259" key="1">
    <source>
        <dbReference type="PROSITE" id="PS50013"/>
    </source>
</evidence>
<dbReference type="InterPro" id="IPR023780">
    <property type="entry name" value="Chromo_domain"/>
</dbReference>
<gene>
    <name evidence="2" type="ORF">EGYM00392_LOCUS48285</name>
</gene>
<dbReference type="PROSITE" id="PS50013">
    <property type="entry name" value="CHROMO_2"/>
    <property type="match status" value="1"/>
</dbReference>
<dbReference type="SUPFAM" id="SSF54160">
    <property type="entry name" value="Chromo domain-like"/>
    <property type="match status" value="1"/>
</dbReference>